<dbReference type="SUPFAM" id="SSF102405">
    <property type="entry name" value="MCP/YpsA-like"/>
    <property type="match status" value="1"/>
</dbReference>
<accession>A0A1S2VX64</accession>
<dbReference type="Pfam" id="PF02481">
    <property type="entry name" value="DNA_processg_A"/>
    <property type="match status" value="1"/>
</dbReference>
<evidence type="ECO:0000259" key="2">
    <source>
        <dbReference type="Pfam" id="PF02481"/>
    </source>
</evidence>
<dbReference type="Gene3D" id="3.40.50.450">
    <property type="match status" value="1"/>
</dbReference>
<dbReference type="EMBL" id="MOAE01000035">
    <property type="protein sequence ID" value="OIN62836.1"/>
    <property type="molecule type" value="Genomic_DNA"/>
</dbReference>
<sequence>MRFDDRRQLDVENAALIALIECCERPDTWSSLANECLVEGSAVRVLRHRMDPLHNPLREHEYVPTNEQGSLFEVEDMPSVEYTAKANAAWNQANQKVTQWREQSLDLVTVFDDRFPSRLRSVVDVPPFLFAKGSLLSNDLGVSVVGSRKCSPEGATFAHDTACMLCERGLTVIAGLAEGVDSFAHRATLEAGGRTVAFIGTGINRCYPASNRELQKSIEKRGLVLSQFWPDSPPTKQTFPMRNALMSGYGLATVVVEASEHSGTRIQARQAQRHGRPLIFRDVVLERTEWAQEYRNKPGVFVVHSVEEVGKALDRISFLDNDVDTLLGNILDAKAQYA</sequence>
<name>A0A1S2VX64_BIFLN</name>
<comment type="caution">
    <text evidence="3">The sequence shown here is derived from an EMBL/GenBank/DDBJ whole genome shotgun (WGS) entry which is preliminary data.</text>
</comment>
<gene>
    <name evidence="3" type="ORF">BFS26_07290</name>
</gene>
<dbReference type="InterPro" id="IPR057666">
    <property type="entry name" value="DrpA_SLOG"/>
</dbReference>
<comment type="similarity">
    <text evidence="1">Belongs to the DprA/Smf family.</text>
</comment>
<evidence type="ECO:0000313" key="4">
    <source>
        <dbReference type="Proteomes" id="UP000181801"/>
    </source>
</evidence>
<evidence type="ECO:0000256" key="1">
    <source>
        <dbReference type="ARBA" id="ARBA00006525"/>
    </source>
</evidence>
<dbReference type="PANTHER" id="PTHR43022:SF1">
    <property type="entry name" value="PROTEIN SMF"/>
    <property type="match status" value="1"/>
</dbReference>
<dbReference type="Proteomes" id="UP000181801">
    <property type="component" value="Unassembled WGS sequence"/>
</dbReference>
<feature type="domain" description="Smf/DprA SLOG" evidence="2">
    <location>
        <begin position="107"/>
        <end position="282"/>
    </location>
</feature>
<organism evidence="3 4">
    <name type="scientific">Bifidobacterium longum subsp. suis</name>
    <dbReference type="NCBI Taxonomy" id="1695"/>
    <lineage>
        <taxon>Bacteria</taxon>
        <taxon>Bacillati</taxon>
        <taxon>Actinomycetota</taxon>
        <taxon>Actinomycetes</taxon>
        <taxon>Bifidobacteriales</taxon>
        <taxon>Bifidobacteriaceae</taxon>
        <taxon>Bifidobacterium</taxon>
    </lineage>
</organism>
<dbReference type="AlphaFoldDB" id="A0A1S2VX64"/>
<protein>
    <submittedName>
        <fullName evidence="3">DNA processing protein DprA</fullName>
    </submittedName>
</protein>
<reference evidence="3 4" key="1">
    <citation type="journal article" date="2016" name="BMC Microbiol.">
        <title>Fucosyllactose and L-fucose utilization of infant Bifidobacterium longum and Bifidobacterium kashiwanohense.</title>
        <authorList>
            <person name="Bunesova V."/>
            <person name="Lacroix C."/>
            <person name="Schwab C."/>
        </authorList>
    </citation>
    <scope>NUCLEOTIDE SEQUENCE [LARGE SCALE GENOMIC DNA]</scope>
    <source>
        <strain evidence="3 4">BSM11-5</strain>
    </source>
</reference>
<dbReference type="InterPro" id="IPR003488">
    <property type="entry name" value="DprA"/>
</dbReference>
<dbReference type="PANTHER" id="PTHR43022">
    <property type="entry name" value="PROTEIN SMF"/>
    <property type="match status" value="1"/>
</dbReference>
<dbReference type="GO" id="GO:0009294">
    <property type="term" value="P:DNA-mediated transformation"/>
    <property type="evidence" value="ECO:0007669"/>
    <property type="project" value="InterPro"/>
</dbReference>
<proteinExistence type="inferred from homology"/>
<evidence type="ECO:0000313" key="3">
    <source>
        <dbReference type="EMBL" id="OIN62836.1"/>
    </source>
</evidence>